<sequence>MTRPPLFSPLPCRLLSLQLNPKPTVVSYNHIGALLPVLLTQIKLSPQSPKIASKSINPPIPKIDQN</sequence>
<name>A0A061GC99_THECC</name>
<feature type="compositionally biased region" description="Polar residues" evidence="1">
    <location>
        <begin position="47"/>
        <end position="56"/>
    </location>
</feature>
<dbReference type="HOGENOM" id="CLU_2836413_0_0_1"/>
<accession>A0A061GC99</accession>
<gene>
    <name evidence="2" type="ORF">TCM_029085</name>
</gene>
<protein>
    <submittedName>
        <fullName evidence="2">Uncharacterized protein</fullName>
    </submittedName>
</protein>
<evidence type="ECO:0000256" key="1">
    <source>
        <dbReference type="SAM" id="MobiDB-lite"/>
    </source>
</evidence>
<dbReference type="EMBL" id="CM001884">
    <property type="protein sequence ID" value="EOY27171.1"/>
    <property type="molecule type" value="Genomic_DNA"/>
</dbReference>
<evidence type="ECO:0000313" key="2">
    <source>
        <dbReference type="EMBL" id="EOY27171.1"/>
    </source>
</evidence>
<feature type="region of interest" description="Disordered" evidence="1">
    <location>
        <begin position="47"/>
        <end position="66"/>
    </location>
</feature>
<keyword evidence="3" id="KW-1185">Reference proteome</keyword>
<dbReference type="Gramene" id="EOY27171">
    <property type="protein sequence ID" value="EOY27171"/>
    <property type="gene ID" value="TCM_029085"/>
</dbReference>
<evidence type="ECO:0000313" key="3">
    <source>
        <dbReference type="Proteomes" id="UP000026915"/>
    </source>
</evidence>
<dbReference type="Proteomes" id="UP000026915">
    <property type="component" value="Chromosome 6"/>
</dbReference>
<reference evidence="2 3" key="1">
    <citation type="journal article" date="2013" name="Genome Biol.">
        <title>The genome sequence of the most widely cultivated cacao type and its use to identify candidate genes regulating pod color.</title>
        <authorList>
            <person name="Motamayor J.C."/>
            <person name="Mockaitis K."/>
            <person name="Schmutz J."/>
            <person name="Haiminen N."/>
            <person name="Iii D.L."/>
            <person name="Cornejo O."/>
            <person name="Findley S.D."/>
            <person name="Zheng P."/>
            <person name="Utro F."/>
            <person name="Royaert S."/>
            <person name="Saski C."/>
            <person name="Jenkins J."/>
            <person name="Podicheti R."/>
            <person name="Zhao M."/>
            <person name="Scheffler B.E."/>
            <person name="Stack J.C."/>
            <person name="Feltus F.A."/>
            <person name="Mustiga G.M."/>
            <person name="Amores F."/>
            <person name="Phillips W."/>
            <person name="Marelli J.P."/>
            <person name="May G.D."/>
            <person name="Shapiro H."/>
            <person name="Ma J."/>
            <person name="Bustamante C.D."/>
            <person name="Schnell R.J."/>
            <person name="Main D."/>
            <person name="Gilbert D."/>
            <person name="Parida L."/>
            <person name="Kuhn D.N."/>
        </authorList>
    </citation>
    <scope>NUCLEOTIDE SEQUENCE [LARGE SCALE GENOMIC DNA]</scope>
    <source>
        <strain evidence="3">cv. Matina 1-6</strain>
    </source>
</reference>
<dbReference type="AlphaFoldDB" id="A0A061GC99"/>
<proteinExistence type="predicted"/>
<organism evidence="2 3">
    <name type="scientific">Theobroma cacao</name>
    <name type="common">Cacao</name>
    <name type="synonym">Cocoa</name>
    <dbReference type="NCBI Taxonomy" id="3641"/>
    <lineage>
        <taxon>Eukaryota</taxon>
        <taxon>Viridiplantae</taxon>
        <taxon>Streptophyta</taxon>
        <taxon>Embryophyta</taxon>
        <taxon>Tracheophyta</taxon>
        <taxon>Spermatophyta</taxon>
        <taxon>Magnoliopsida</taxon>
        <taxon>eudicotyledons</taxon>
        <taxon>Gunneridae</taxon>
        <taxon>Pentapetalae</taxon>
        <taxon>rosids</taxon>
        <taxon>malvids</taxon>
        <taxon>Malvales</taxon>
        <taxon>Malvaceae</taxon>
        <taxon>Byttnerioideae</taxon>
        <taxon>Theobroma</taxon>
    </lineage>
</organism>
<dbReference type="InParanoid" id="A0A061GC99"/>